<sequence>MAATLLGLPTEIRLLILENLLVSTFVSEESGKPEVWPYANKDSVTATSEEPSPLYPQILRTCRKIHNEGIALLYSKNSFCIHAPNATCEDDHFDGLGQAQLFLRGIGQSNASLVRKVTVGEGSAMLKSELLQDCFQLATGLVELTLIALGPRCSAPYSFMLQYYLNIQAAVKASATLLTETSSAIPHGFVPEGFSIIQLKFHQTSVTRKKDELEVRLDKTIVHFRGQVHEQEREWKKLGWNHSPRQPARKSSGNEEIKDSLRDTLPPDDYANLPGRTLLKKTLGLQTHRHSAYLGPTSEYEPALIDLCPFDPRDEYKPTIGSNGGSFRRVADATTFLMMPDKDTRNSSQELEDLDAIERVVNPHGQALINLYFRIIHPSFPILHKNVFLEKYARTHREFSPPLLAAVYILALNWWSYDRELSAQKKPDVEALEKLAWKTMSDVIHRPKLSTVQAGLLLLQRPEGDSWVLTCQIVAIAQELGLHLDCTGWKIPNWERGLRKRLAWAVFMQDKWAALTHGRPSHITNSNWAVQPVTATDFPESSLDEDQEEAGAEVDKGRMLFTEMIELTKLTAEVLDGFFTIESQISILQEAEQRGIESVLERAKPVQIRLKEWYSRLPECLRMDSSKVRKLSSNGYLHLAYFATEITLHRSIIRALSPSTSLYLVHICRTAAKTRLISAIEFVNRLKPDQLQSFWYFASRVNFALIGTFGSLLWASSQVSIESEFYKARLDEYRWTLKVSSKGAAFIDFALKALDASAGYCMEGVAAGANGVAATAANSVNSQGVNGLAFQKEYEDEIMAEQEEYDDASVVGSGGGASGAPASVSAPRQSTQIPDSNRFPNYSYGTPIEQMQNFAQAQATQSSNYGAGQGTMQNRRASLLSNTTSLDLTSSLPAAGGASALGYYMMQHQHPSGNSEQYGGAADWGANMGRMHVETDDTTTRGTYEIET</sequence>
<organism evidence="4 5">
    <name type="scientific">Drechslerella dactyloides</name>
    <name type="common">Nematode-trapping fungus</name>
    <name type="synonym">Arthrobotrys dactyloides</name>
    <dbReference type="NCBI Taxonomy" id="74499"/>
    <lineage>
        <taxon>Eukaryota</taxon>
        <taxon>Fungi</taxon>
        <taxon>Dikarya</taxon>
        <taxon>Ascomycota</taxon>
        <taxon>Pezizomycotina</taxon>
        <taxon>Orbiliomycetes</taxon>
        <taxon>Orbiliales</taxon>
        <taxon>Orbiliaceae</taxon>
        <taxon>Drechslerella</taxon>
    </lineage>
</organism>
<dbReference type="Pfam" id="PF04082">
    <property type="entry name" value="Fungal_trans"/>
    <property type="match status" value="1"/>
</dbReference>
<dbReference type="GO" id="GO:0008270">
    <property type="term" value="F:zinc ion binding"/>
    <property type="evidence" value="ECO:0007669"/>
    <property type="project" value="InterPro"/>
</dbReference>
<dbReference type="GO" id="GO:0003677">
    <property type="term" value="F:DNA binding"/>
    <property type="evidence" value="ECO:0007669"/>
    <property type="project" value="InterPro"/>
</dbReference>
<dbReference type="InterPro" id="IPR050797">
    <property type="entry name" value="Carb_Metab_Trans_Reg"/>
</dbReference>
<feature type="region of interest" description="Disordered" evidence="2">
    <location>
        <begin position="235"/>
        <end position="270"/>
    </location>
</feature>
<evidence type="ECO:0000256" key="2">
    <source>
        <dbReference type="SAM" id="MobiDB-lite"/>
    </source>
</evidence>
<keyword evidence="5" id="KW-1185">Reference proteome</keyword>
<gene>
    <name evidence="4" type="ORF">Dda_1287</name>
</gene>
<evidence type="ECO:0000313" key="4">
    <source>
        <dbReference type="EMBL" id="KAJ6262731.1"/>
    </source>
</evidence>
<accession>A0AAD6J262</accession>
<protein>
    <submittedName>
        <fullName evidence="4">Transcriptional activator</fullName>
    </submittedName>
</protein>
<dbReference type="AlphaFoldDB" id="A0AAD6J262"/>
<dbReference type="GO" id="GO:0005634">
    <property type="term" value="C:nucleus"/>
    <property type="evidence" value="ECO:0007669"/>
    <property type="project" value="TreeGrafter"/>
</dbReference>
<dbReference type="SMART" id="SM00906">
    <property type="entry name" value="Fungal_trans"/>
    <property type="match status" value="1"/>
</dbReference>
<feature type="domain" description="Xylanolytic transcriptional activator regulatory" evidence="3">
    <location>
        <begin position="466"/>
        <end position="538"/>
    </location>
</feature>
<reference evidence="4" key="1">
    <citation type="submission" date="2023-01" db="EMBL/GenBank/DDBJ databases">
        <title>The chitinases involved in constricting ring structure development in the nematode-trapping fungus Drechslerella dactyloides.</title>
        <authorList>
            <person name="Wang R."/>
            <person name="Zhang L."/>
            <person name="Tang P."/>
            <person name="Li S."/>
            <person name="Liang L."/>
        </authorList>
    </citation>
    <scope>NUCLEOTIDE SEQUENCE</scope>
    <source>
        <strain evidence="4">YMF1.00031</strain>
    </source>
</reference>
<keyword evidence="1" id="KW-0539">Nucleus</keyword>
<dbReference type="EMBL" id="JAQGDS010000002">
    <property type="protein sequence ID" value="KAJ6262731.1"/>
    <property type="molecule type" value="Genomic_DNA"/>
</dbReference>
<evidence type="ECO:0000313" key="5">
    <source>
        <dbReference type="Proteomes" id="UP001221413"/>
    </source>
</evidence>
<comment type="caution">
    <text evidence="4">The sequence shown here is derived from an EMBL/GenBank/DDBJ whole genome shotgun (WGS) entry which is preliminary data.</text>
</comment>
<feature type="region of interest" description="Disordered" evidence="2">
    <location>
        <begin position="805"/>
        <end position="837"/>
    </location>
</feature>
<proteinExistence type="predicted"/>
<feature type="compositionally biased region" description="Polar residues" evidence="2">
    <location>
        <begin position="828"/>
        <end position="837"/>
    </location>
</feature>
<name>A0AAD6J262_DREDA</name>
<feature type="compositionally biased region" description="Basic and acidic residues" evidence="2">
    <location>
        <begin position="252"/>
        <end position="262"/>
    </location>
</feature>
<dbReference type="CDD" id="cd12148">
    <property type="entry name" value="fungal_TF_MHR"/>
    <property type="match status" value="1"/>
</dbReference>
<dbReference type="GO" id="GO:0006351">
    <property type="term" value="P:DNA-templated transcription"/>
    <property type="evidence" value="ECO:0007669"/>
    <property type="project" value="InterPro"/>
</dbReference>
<evidence type="ECO:0000256" key="1">
    <source>
        <dbReference type="ARBA" id="ARBA00023242"/>
    </source>
</evidence>
<dbReference type="GO" id="GO:0001080">
    <property type="term" value="P:nitrogen catabolite activation of transcription from RNA polymerase II promoter"/>
    <property type="evidence" value="ECO:0007669"/>
    <property type="project" value="TreeGrafter"/>
</dbReference>
<dbReference type="InterPro" id="IPR007219">
    <property type="entry name" value="XnlR_reg_dom"/>
</dbReference>
<dbReference type="Proteomes" id="UP001221413">
    <property type="component" value="Unassembled WGS sequence"/>
</dbReference>
<evidence type="ECO:0000259" key="3">
    <source>
        <dbReference type="SMART" id="SM00906"/>
    </source>
</evidence>
<dbReference type="PANTHER" id="PTHR31668:SF4">
    <property type="entry name" value="TRANSCRIPTIONAL ACTIVATOR PROTEIN DAL81"/>
    <property type="match status" value="1"/>
</dbReference>
<dbReference type="PANTHER" id="PTHR31668">
    <property type="entry name" value="GLUCOSE TRANSPORT TRANSCRIPTION REGULATOR RGT1-RELATED-RELATED"/>
    <property type="match status" value="1"/>
</dbReference>